<dbReference type="InterPro" id="IPR020568">
    <property type="entry name" value="Ribosomal_Su5_D2-typ_SF"/>
</dbReference>
<dbReference type="InterPro" id="IPR014721">
    <property type="entry name" value="Ribsml_uS5_D2-typ_fold_subgr"/>
</dbReference>
<comment type="caution">
    <text evidence="4">The sequence shown here is derived from an EMBL/GenBank/DDBJ whole genome shotgun (WGS) entry which is preliminary data.</text>
</comment>
<name>A0A9X9LUL6_GULGU</name>
<dbReference type="AlphaFoldDB" id="A0A9X9LUL6"/>
<dbReference type="EMBL" id="CYRY02018069">
    <property type="protein sequence ID" value="VCW96305.1"/>
    <property type="molecule type" value="Genomic_DNA"/>
</dbReference>
<dbReference type="Gene3D" id="3.30.230.10">
    <property type="match status" value="1"/>
</dbReference>
<keyword evidence="1" id="KW-0547">Nucleotide-binding</keyword>
<evidence type="ECO:0000259" key="3">
    <source>
        <dbReference type="Pfam" id="PF10509"/>
    </source>
</evidence>
<dbReference type="InterPro" id="IPR019539">
    <property type="entry name" value="GalKase_N"/>
</dbReference>
<dbReference type="GO" id="GO:0004335">
    <property type="term" value="F:galactokinase activity"/>
    <property type="evidence" value="ECO:0007669"/>
    <property type="project" value="TreeGrafter"/>
</dbReference>
<proteinExistence type="predicted"/>
<evidence type="ECO:0000313" key="4">
    <source>
        <dbReference type="EMBL" id="VCW96305.1"/>
    </source>
</evidence>
<accession>A0A9X9LUL6</accession>
<keyword evidence="2" id="KW-0067">ATP-binding</keyword>
<dbReference type="Proteomes" id="UP000269945">
    <property type="component" value="Unassembled WGS sequence"/>
</dbReference>
<dbReference type="GO" id="GO:0005829">
    <property type="term" value="C:cytosol"/>
    <property type="evidence" value="ECO:0007669"/>
    <property type="project" value="TreeGrafter"/>
</dbReference>
<keyword evidence="5" id="KW-1185">Reference proteome</keyword>
<evidence type="ECO:0000256" key="1">
    <source>
        <dbReference type="ARBA" id="ARBA00022741"/>
    </source>
</evidence>
<dbReference type="SUPFAM" id="SSF54211">
    <property type="entry name" value="Ribosomal protein S5 domain 2-like"/>
    <property type="match status" value="1"/>
</dbReference>
<gene>
    <name evidence="4" type="ORF">BN2614_LOCUS4</name>
</gene>
<organism evidence="4 5">
    <name type="scientific">Gulo gulo</name>
    <name type="common">Wolverine</name>
    <name type="synonym">Gluton</name>
    <dbReference type="NCBI Taxonomy" id="48420"/>
    <lineage>
        <taxon>Eukaryota</taxon>
        <taxon>Metazoa</taxon>
        <taxon>Chordata</taxon>
        <taxon>Craniata</taxon>
        <taxon>Vertebrata</taxon>
        <taxon>Euteleostomi</taxon>
        <taxon>Mammalia</taxon>
        <taxon>Eutheria</taxon>
        <taxon>Laurasiatheria</taxon>
        <taxon>Carnivora</taxon>
        <taxon>Caniformia</taxon>
        <taxon>Musteloidea</taxon>
        <taxon>Mustelidae</taxon>
        <taxon>Guloninae</taxon>
        <taxon>Gulo</taxon>
    </lineage>
</organism>
<dbReference type="PANTHER" id="PTHR10457">
    <property type="entry name" value="MEVALONATE KINASE/GALACTOKINASE"/>
    <property type="match status" value="1"/>
</dbReference>
<evidence type="ECO:0000256" key="2">
    <source>
        <dbReference type="ARBA" id="ARBA00022840"/>
    </source>
</evidence>
<dbReference type="PROSITE" id="PS00106">
    <property type="entry name" value="GALACTOKINASE"/>
    <property type="match status" value="1"/>
</dbReference>
<dbReference type="Pfam" id="PF10509">
    <property type="entry name" value="GalKase_gal_bdg"/>
    <property type="match status" value="1"/>
</dbReference>
<sequence length="115" mass="12635">MFNSKFGSIPKFYVRAPGRVNIIGEHIDYCGYSVLPMAVEQDMLIAVEPVKTQTLQLANTNPLYPIILSSSIHTDVNGTSVLVLIIFGLTKPSLCGTTISYVDLKEFRNTLVLAT</sequence>
<protein>
    <recommendedName>
        <fullName evidence="3">Galactokinase N-terminal domain-containing protein</fullName>
    </recommendedName>
</protein>
<dbReference type="PANTHER" id="PTHR10457:SF7">
    <property type="entry name" value="GALACTOKINASE-RELATED"/>
    <property type="match status" value="1"/>
</dbReference>
<evidence type="ECO:0000313" key="5">
    <source>
        <dbReference type="Proteomes" id="UP000269945"/>
    </source>
</evidence>
<dbReference type="GO" id="GO:0005524">
    <property type="term" value="F:ATP binding"/>
    <property type="evidence" value="ECO:0007669"/>
    <property type="project" value="UniProtKB-KW"/>
</dbReference>
<dbReference type="GO" id="GO:0006012">
    <property type="term" value="P:galactose metabolic process"/>
    <property type="evidence" value="ECO:0007669"/>
    <property type="project" value="TreeGrafter"/>
</dbReference>
<feature type="domain" description="Galactokinase N-terminal" evidence="3">
    <location>
        <begin position="2"/>
        <end position="49"/>
    </location>
</feature>
<reference evidence="4 5" key="1">
    <citation type="submission" date="2018-10" db="EMBL/GenBank/DDBJ databases">
        <authorList>
            <person name="Ekblom R."/>
            <person name="Jareborg N."/>
        </authorList>
    </citation>
    <scope>NUCLEOTIDE SEQUENCE [LARGE SCALE GENOMIC DNA]</scope>
    <source>
        <tissue evidence="4">Muscle</tissue>
    </source>
</reference>
<dbReference type="InterPro" id="IPR019741">
    <property type="entry name" value="Galactokinase_CS"/>
</dbReference>